<dbReference type="GO" id="GO:0003677">
    <property type="term" value="F:DNA binding"/>
    <property type="evidence" value="ECO:0007669"/>
    <property type="project" value="InterPro"/>
</dbReference>
<sequence length="726" mass="80067">MAGLADGGIGKDSKEKRSSRACLACRQRKTRCDLDADGTPPCRRCARENQECILVKSRRGGRRVRRSSIAAAAAGAPPSHASDSADIRGERDQNVTVTPTEADETWRPRPTPPQRPMRPWNEGWEERRSPVQRRRSDGVDDIENHIASADLLNPSDALNLLAQVADRDAEGRRESALQTSQDGQRSEGGSFPVGLGSSSSFPPISEGHLTVADAARLLGHYHDKYHPYYPIAHKDIFMNDNVSQWVDDEPHLLTAVLTVASKDEPSWAGIHEACSKYMETLISKLIYRGSTTVGAVEALLILAEWAPQRLQEKPTIGRGEEDQGAWMQVGVAIRLGYLQRLEQTGLYQGKEPKTDQFSRKQLAWAACYMSDRHVSIRLGKGFWSRGPGPNTVLRAADFPTLKAQQMGSDDLSLLFQAHLELTQLFGNAHDILYSSASHREHLYLGGEYVRYIDDFTSTLRKWKLVWGSLSFTPHVKATLILSYDFLRLYINAFAFQATINRAIAQARQNSSSNTKPGPIFSDVAGNTDARFIYESIDAANSLLGTLNSFIDPVTGLRYMPLKYYLYVIYAAVFLFKAHLAGALGREASGSVHRTINVTIDRLQRSSVSPDSIGNRYARSLYLLWRKTPPKASDRPAADSAPATADGRADVEPAPHLRGVGELDPLNGFSWRDLDALGQFITSDLAVTDSMLASPSFNTDAAAIGHDPEAGEWADLLWSGNGNDVVF</sequence>
<gene>
    <name evidence="5" type="ORF">DL546_008489</name>
</gene>
<keyword evidence="1" id="KW-0479">Metal-binding</keyword>
<dbReference type="InterPro" id="IPR036864">
    <property type="entry name" value="Zn2-C6_fun-type_DNA-bd_sf"/>
</dbReference>
<dbReference type="InterPro" id="IPR001138">
    <property type="entry name" value="Zn2Cys6_DnaBD"/>
</dbReference>
<dbReference type="GO" id="GO:0000981">
    <property type="term" value="F:DNA-binding transcription factor activity, RNA polymerase II-specific"/>
    <property type="evidence" value="ECO:0007669"/>
    <property type="project" value="InterPro"/>
</dbReference>
<dbReference type="PANTHER" id="PTHR31644">
    <property type="entry name" value="TRANSCRIPTIONAL ACTIVATOR ARO80-RELATED"/>
    <property type="match status" value="1"/>
</dbReference>
<dbReference type="CDD" id="cd12148">
    <property type="entry name" value="fungal_TF_MHR"/>
    <property type="match status" value="1"/>
</dbReference>
<evidence type="ECO:0000256" key="2">
    <source>
        <dbReference type="ARBA" id="ARBA00023242"/>
    </source>
</evidence>
<organism evidence="5 6">
    <name type="scientific">Coniochaeta pulveracea</name>
    <dbReference type="NCBI Taxonomy" id="177199"/>
    <lineage>
        <taxon>Eukaryota</taxon>
        <taxon>Fungi</taxon>
        <taxon>Dikarya</taxon>
        <taxon>Ascomycota</taxon>
        <taxon>Pezizomycotina</taxon>
        <taxon>Sordariomycetes</taxon>
        <taxon>Sordariomycetidae</taxon>
        <taxon>Coniochaetales</taxon>
        <taxon>Coniochaetaceae</taxon>
        <taxon>Coniochaeta</taxon>
    </lineage>
</organism>
<dbReference type="OrthoDB" id="5818554at2759"/>
<dbReference type="STRING" id="177199.A0A420YGN1"/>
<dbReference type="GO" id="GO:0006351">
    <property type="term" value="P:DNA-templated transcription"/>
    <property type="evidence" value="ECO:0007669"/>
    <property type="project" value="InterPro"/>
</dbReference>
<dbReference type="AlphaFoldDB" id="A0A420YGN1"/>
<dbReference type="CDD" id="cd00067">
    <property type="entry name" value="GAL4"/>
    <property type="match status" value="1"/>
</dbReference>
<evidence type="ECO:0000256" key="3">
    <source>
        <dbReference type="SAM" id="MobiDB-lite"/>
    </source>
</evidence>
<dbReference type="Pfam" id="PF04082">
    <property type="entry name" value="Fungal_trans"/>
    <property type="match status" value="1"/>
</dbReference>
<feature type="region of interest" description="Disordered" evidence="3">
    <location>
        <begin position="629"/>
        <end position="656"/>
    </location>
</feature>
<evidence type="ECO:0000313" key="6">
    <source>
        <dbReference type="Proteomes" id="UP000275385"/>
    </source>
</evidence>
<evidence type="ECO:0000259" key="4">
    <source>
        <dbReference type="PROSITE" id="PS50048"/>
    </source>
</evidence>
<dbReference type="InterPro" id="IPR052780">
    <property type="entry name" value="AAA_Catabolism_Regulators"/>
</dbReference>
<evidence type="ECO:0000256" key="1">
    <source>
        <dbReference type="ARBA" id="ARBA00022723"/>
    </source>
</evidence>
<feature type="region of interest" description="Disordered" evidence="3">
    <location>
        <begin position="1"/>
        <end position="20"/>
    </location>
</feature>
<accession>A0A420YGN1</accession>
<feature type="region of interest" description="Disordered" evidence="3">
    <location>
        <begin position="169"/>
        <end position="197"/>
    </location>
</feature>
<proteinExistence type="predicted"/>
<feature type="region of interest" description="Disordered" evidence="3">
    <location>
        <begin position="63"/>
        <end position="139"/>
    </location>
</feature>
<feature type="compositionally biased region" description="Basic and acidic residues" evidence="3">
    <location>
        <begin position="83"/>
        <end position="93"/>
    </location>
</feature>
<dbReference type="Pfam" id="PF00172">
    <property type="entry name" value="Zn_clus"/>
    <property type="match status" value="1"/>
</dbReference>
<dbReference type="GO" id="GO:0005634">
    <property type="term" value="C:nucleus"/>
    <property type="evidence" value="ECO:0007669"/>
    <property type="project" value="TreeGrafter"/>
</dbReference>
<dbReference type="Proteomes" id="UP000275385">
    <property type="component" value="Unassembled WGS sequence"/>
</dbReference>
<keyword evidence="6" id="KW-1185">Reference proteome</keyword>
<feature type="compositionally biased region" description="Low complexity" evidence="3">
    <location>
        <begin position="67"/>
        <end position="82"/>
    </location>
</feature>
<dbReference type="SUPFAM" id="SSF57701">
    <property type="entry name" value="Zn2/Cys6 DNA-binding domain"/>
    <property type="match status" value="1"/>
</dbReference>
<dbReference type="PROSITE" id="PS50048">
    <property type="entry name" value="ZN2_CY6_FUNGAL_2"/>
    <property type="match status" value="1"/>
</dbReference>
<dbReference type="PROSITE" id="PS00463">
    <property type="entry name" value="ZN2_CY6_FUNGAL_1"/>
    <property type="match status" value="1"/>
</dbReference>
<feature type="compositionally biased region" description="Basic and acidic residues" evidence="3">
    <location>
        <begin position="124"/>
        <end position="139"/>
    </location>
</feature>
<reference evidence="5 6" key="1">
    <citation type="submission" date="2018-08" db="EMBL/GenBank/DDBJ databases">
        <title>Draft genome of the lignicolous fungus Coniochaeta pulveracea.</title>
        <authorList>
            <person name="Borstlap C.J."/>
            <person name="De Witt R.N."/>
            <person name="Botha A."/>
            <person name="Volschenk H."/>
        </authorList>
    </citation>
    <scope>NUCLEOTIDE SEQUENCE [LARGE SCALE GENOMIC DNA]</scope>
    <source>
        <strain evidence="5 6">CAB683</strain>
    </source>
</reference>
<dbReference type="SMART" id="SM00066">
    <property type="entry name" value="GAL4"/>
    <property type="match status" value="1"/>
</dbReference>
<dbReference type="Gene3D" id="4.10.240.10">
    <property type="entry name" value="Zn(2)-C6 fungal-type DNA-binding domain"/>
    <property type="match status" value="1"/>
</dbReference>
<feature type="domain" description="Zn(2)-C6 fungal-type" evidence="4">
    <location>
        <begin position="21"/>
        <end position="54"/>
    </location>
</feature>
<feature type="compositionally biased region" description="Basic and acidic residues" evidence="3">
    <location>
        <begin position="646"/>
        <end position="656"/>
    </location>
</feature>
<dbReference type="InterPro" id="IPR007219">
    <property type="entry name" value="XnlR_reg_dom"/>
</dbReference>
<name>A0A420YGN1_9PEZI</name>
<dbReference type="GO" id="GO:0008270">
    <property type="term" value="F:zinc ion binding"/>
    <property type="evidence" value="ECO:0007669"/>
    <property type="project" value="InterPro"/>
</dbReference>
<comment type="caution">
    <text evidence="5">The sequence shown here is derived from an EMBL/GenBank/DDBJ whole genome shotgun (WGS) entry which is preliminary data.</text>
</comment>
<keyword evidence="2" id="KW-0539">Nucleus</keyword>
<dbReference type="EMBL" id="QVQW01000011">
    <property type="protein sequence ID" value="RKU47028.1"/>
    <property type="molecule type" value="Genomic_DNA"/>
</dbReference>
<dbReference type="PANTHER" id="PTHR31644:SF1">
    <property type="entry name" value="ZN(II)2CYS6 TRANSCRIPTION FACTOR (EUROFUNG)"/>
    <property type="match status" value="1"/>
</dbReference>
<protein>
    <recommendedName>
        <fullName evidence="4">Zn(2)-C6 fungal-type domain-containing protein</fullName>
    </recommendedName>
</protein>
<feature type="compositionally biased region" description="Basic and acidic residues" evidence="3">
    <location>
        <begin position="9"/>
        <end position="18"/>
    </location>
</feature>
<evidence type="ECO:0000313" key="5">
    <source>
        <dbReference type="EMBL" id="RKU47028.1"/>
    </source>
</evidence>